<dbReference type="AlphaFoldDB" id="A0A6A4FSA7"/>
<name>A0A6A4FSA7_9STRA</name>
<dbReference type="EMBL" id="QXFV01000284">
    <property type="protein sequence ID" value="KAE9042581.1"/>
    <property type="molecule type" value="Genomic_DNA"/>
</dbReference>
<dbReference type="Proteomes" id="UP000429607">
    <property type="component" value="Unassembled WGS sequence"/>
</dbReference>
<evidence type="ECO:0000313" key="6">
    <source>
        <dbReference type="Proteomes" id="UP000434957"/>
    </source>
</evidence>
<evidence type="ECO:0000313" key="2">
    <source>
        <dbReference type="EMBL" id="KAE8988244.1"/>
    </source>
</evidence>
<dbReference type="OrthoDB" id="10274239at2759"/>
<evidence type="ECO:0000256" key="1">
    <source>
        <dbReference type="SAM" id="MobiDB-lite"/>
    </source>
</evidence>
<evidence type="ECO:0000313" key="3">
    <source>
        <dbReference type="EMBL" id="KAE9042581.1"/>
    </source>
</evidence>
<sequence length="160" mass="17512">MCSDKVPSLRAGGGRTHQGVLIKVTSNVTLPNGLTLPQPLAKAHCVESATDEPSPALVKFEKLLSRQKLLQPELKKAKAHCIESATDEPSPALVKFEKLLSRQKLLQPELKKALDKLCLDTMRSFTRASQPKPRGGWPARGDPRRGQAAGDLQRLHRGIL</sequence>
<gene>
    <name evidence="3" type="ORF">PR001_g6132</name>
    <name evidence="2" type="ORF">PR002_g21825</name>
    <name evidence="4" type="ORF">PR003_g6471</name>
</gene>
<reference evidence="4 6" key="1">
    <citation type="submission" date="2018-08" db="EMBL/GenBank/DDBJ databases">
        <title>Genomic investigation of the strawberry pathogen Phytophthora fragariae indicates pathogenicity is determined by transcriptional variation in three key races.</title>
        <authorList>
            <person name="Adams T.M."/>
            <person name="Armitage A.D."/>
            <person name="Sobczyk M.K."/>
            <person name="Bates H.J."/>
            <person name="Dunwell J.M."/>
            <person name="Nellist C.F."/>
            <person name="Harrison R.J."/>
        </authorList>
    </citation>
    <scope>NUCLEOTIDE SEQUENCE [LARGE SCALE GENOMIC DNA]</scope>
    <source>
        <strain evidence="3 5">SCRP249</strain>
        <strain evidence="2 7">SCRP324</strain>
        <strain evidence="4 6">SCRP333</strain>
    </source>
</reference>
<keyword evidence="6" id="KW-1185">Reference proteome</keyword>
<organism evidence="4 6">
    <name type="scientific">Phytophthora rubi</name>
    <dbReference type="NCBI Taxonomy" id="129364"/>
    <lineage>
        <taxon>Eukaryota</taxon>
        <taxon>Sar</taxon>
        <taxon>Stramenopiles</taxon>
        <taxon>Oomycota</taxon>
        <taxon>Peronosporomycetes</taxon>
        <taxon>Peronosporales</taxon>
        <taxon>Peronosporaceae</taxon>
        <taxon>Phytophthora</taxon>
    </lineage>
</organism>
<protein>
    <submittedName>
        <fullName evidence="4">Uncharacterized protein</fullName>
    </submittedName>
</protein>
<accession>A0A6A4FSA7</accession>
<evidence type="ECO:0000313" key="7">
    <source>
        <dbReference type="Proteomes" id="UP000435112"/>
    </source>
</evidence>
<dbReference type="EMBL" id="QXFU01002257">
    <property type="protein sequence ID" value="KAE8988244.1"/>
    <property type="molecule type" value="Genomic_DNA"/>
</dbReference>
<evidence type="ECO:0000313" key="4">
    <source>
        <dbReference type="EMBL" id="KAE9348351.1"/>
    </source>
</evidence>
<feature type="region of interest" description="Disordered" evidence="1">
    <location>
        <begin position="127"/>
        <end position="160"/>
    </location>
</feature>
<proteinExistence type="predicted"/>
<evidence type="ECO:0000313" key="5">
    <source>
        <dbReference type="Proteomes" id="UP000429607"/>
    </source>
</evidence>
<comment type="caution">
    <text evidence="4">The sequence shown here is derived from an EMBL/GenBank/DDBJ whole genome shotgun (WGS) entry which is preliminary data.</text>
</comment>
<dbReference type="Proteomes" id="UP000434957">
    <property type="component" value="Unassembled WGS sequence"/>
</dbReference>
<dbReference type="EMBL" id="QXFT01000288">
    <property type="protein sequence ID" value="KAE9348351.1"/>
    <property type="molecule type" value="Genomic_DNA"/>
</dbReference>
<dbReference type="Proteomes" id="UP000435112">
    <property type="component" value="Unassembled WGS sequence"/>
</dbReference>